<protein>
    <recommendedName>
        <fullName evidence="4">Glycoside hydrolase family 12</fullName>
    </recommendedName>
</protein>
<accession>A8MD27</accession>
<keyword evidence="1" id="KW-0812">Transmembrane</keyword>
<dbReference type="OrthoDB" id="28293at2157"/>
<dbReference type="eggNOG" id="arCOG03858">
    <property type="taxonomic scope" value="Archaea"/>
</dbReference>
<keyword evidence="1" id="KW-1133">Transmembrane helix</keyword>
<dbReference type="AlphaFoldDB" id="A8MD27"/>
<dbReference type="Gene3D" id="2.60.120.180">
    <property type="match status" value="1"/>
</dbReference>
<feature type="transmembrane region" description="Helical" evidence="1">
    <location>
        <begin position="414"/>
        <end position="433"/>
    </location>
</feature>
<proteinExistence type="predicted"/>
<gene>
    <name evidence="2" type="ordered locus">Cmaq_0848</name>
</gene>
<dbReference type="STRING" id="397948.Cmaq_0848"/>
<dbReference type="GO" id="GO:0004553">
    <property type="term" value="F:hydrolase activity, hydrolyzing O-glycosyl compounds"/>
    <property type="evidence" value="ECO:0007669"/>
    <property type="project" value="InterPro"/>
</dbReference>
<dbReference type="RefSeq" id="WP_012185902.1">
    <property type="nucleotide sequence ID" value="NC_009954.1"/>
</dbReference>
<dbReference type="EMBL" id="CP000852">
    <property type="protein sequence ID" value="ABW01683.1"/>
    <property type="molecule type" value="Genomic_DNA"/>
</dbReference>
<reference evidence="2 3" key="1">
    <citation type="submission" date="2007-10" db="EMBL/GenBank/DDBJ databases">
        <title>Complete sequence of Caldivirga maquilingensis IC-167.</title>
        <authorList>
            <consortium name="US DOE Joint Genome Institute"/>
            <person name="Copeland A."/>
            <person name="Lucas S."/>
            <person name="Lapidus A."/>
            <person name="Barry K."/>
            <person name="Glavina del Rio T."/>
            <person name="Dalin E."/>
            <person name="Tice H."/>
            <person name="Pitluck S."/>
            <person name="Saunders E."/>
            <person name="Brettin T."/>
            <person name="Bruce D."/>
            <person name="Detter J.C."/>
            <person name="Han C."/>
            <person name="Schmutz J."/>
            <person name="Larimer F."/>
            <person name="Land M."/>
            <person name="Hauser L."/>
            <person name="Kyrpides N."/>
            <person name="Ivanova N."/>
            <person name="Biddle J.F."/>
            <person name="Zhang Z."/>
            <person name="Fitz-Gibbon S.T."/>
            <person name="Lowe T.M."/>
            <person name="Saltikov C."/>
            <person name="House C.H."/>
            <person name="Richardson P."/>
        </authorList>
    </citation>
    <scope>NUCLEOTIDE SEQUENCE [LARGE SCALE GENOMIC DNA]</scope>
    <source>
        <strain evidence="3">ATCC 700844 / DSM 13496 / JCM 10307 / IC-167</strain>
    </source>
</reference>
<dbReference type="GeneID" id="5709536"/>
<dbReference type="SUPFAM" id="SSF49899">
    <property type="entry name" value="Concanavalin A-like lectins/glucanases"/>
    <property type="match status" value="1"/>
</dbReference>
<dbReference type="InterPro" id="IPR013320">
    <property type="entry name" value="ConA-like_dom_sf"/>
</dbReference>
<dbReference type="InterPro" id="IPR013319">
    <property type="entry name" value="GH11/12"/>
</dbReference>
<sequence length="437" mass="47775">MYRLKYSHLSILVGLVLILSIPLTLGYSMPTVPQCPLNSSVVLMITTQPLLPSGNMIVSYGPPGPWTVVKYGDLEYLLQINMWNLASIGYGNETLTFNNATGEICFSSMIGNVTLISPSGGVWGYPGIYLVGVFPGGQVNIRNPLLPLPLTVNDLVNGSYSNRLIALNYSMWIPDDEPMDWSYDIWLTTSPAPSASLNHGAELMIWLYTTTPVFSWADTGIKVNIPVTVNGSLINETFDIHVDCYHGYDSTYWTYIAFVPLNGGFKNGYVSISLKPFLQYMVKVFPEICPSLWSSQGEVSKLWMDVITLGSEYGNNQWVNYPGWGVIAWRLYEASVLIPGLTQATSTTTTTTTVTATVTTTVTSPTLVTSTSLVTETSTLIETTSSTTTLVTTLTKLTTVTSTVTIIRQAINEAVVWVVLVIVIVVAVALVAVRRIL</sequence>
<keyword evidence="1" id="KW-0472">Membrane</keyword>
<evidence type="ECO:0008006" key="4">
    <source>
        <dbReference type="Google" id="ProtNLM"/>
    </source>
</evidence>
<dbReference type="HOGENOM" id="CLU_626431_0_0_2"/>
<dbReference type="CAZy" id="GH12">
    <property type="family name" value="Glycoside Hydrolase Family 12"/>
</dbReference>
<evidence type="ECO:0000313" key="2">
    <source>
        <dbReference type="EMBL" id="ABW01683.1"/>
    </source>
</evidence>
<keyword evidence="3" id="KW-1185">Reference proteome</keyword>
<dbReference type="Proteomes" id="UP000001137">
    <property type="component" value="Chromosome"/>
</dbReference>
<evidence type="ECO:0000256" key="1">
    <source>
        <dbReference type="SAM" id="Phobius"/>
    </source>
</evidence>
<dbReference type="KEGG" id="cma:Cmaq_0848"/>
<organism evidence="2 3">
    <name type="scientific">Caldivirga maquilingensis (strain ATCC 700844 / DSM 13496 / JCM 10307 / IC-167)</name>
    <dbReference type="NCBI Taxonomy" id="397948"/>
    <lineage>
        <taxon>Archaea</taxon>
        <taxon>Thermoproteota</taxon>
        <taxon>Thermoprotei</taxon>
        <taxon>Thermoproteales</taxon>
        <taxon>Thermoproteaceae</taxon>
        <taxon>Caldivirga</taxon>
    </lineage>
</organism>
<evidence type="ECO:0000313" key="3">
    <source>
        <dbReference type="Proteomes" id="UP000001137"/>
    </source>
</evidence>
<name>A8MD27_CALMQ</name>